<gene>
    <name evidence="3" type="ordered locus">Pnap_2510</name>
</gene>
<dbReference type="CDD" id="cd06911">
    <property type="entry name" value="VirB9_CagX_TrbG"/>
    <property type="match status" value="1"/>
</dbReference>
<accession>A1VQ86</accession>
<reference evidence="4" key="1">
    <citation type="journal article" date="2009" name="Environ. Microbiol.">
        <title>The genome of Polaromonas naphthalenivorans strain CJ2, isolated from coal tar-contaminated sediment, reveals physiological and metabolic versatility and evolution through extensive horizontal gene transfer.</title>
        <authorList>
            <person name="Yagi J.M."/>
            <person name="Sims D."/>
            <person name="Brettin T."/>
            <person name="Bruce D."/>
            <person name="Madsen E.L."/>
        </authorList>
    </citation>
    <scope>NUCLEOTIDE SEQUENCE [LARGE SCALE GENOMIC DNA]</scope>
    <source>
        <strain evidence="4">CJ2</strain>
    </source>
</reference>
<dbReference type="Proteomes" id="UP000000644">
    <property type="component" value="Chromosome"/>
</dbReference>
<dbReference type="InterPro" id="IPR010258">
    <property type="entry name" value="Conjugal_tfr_TrbG/VirB9/CagX"/>
</dbReference>
<protein>
    <submittedName>
        <fullName evidence="3">Conjugal transfer protein TrbG/VirB9/CagX</fullName>
    </submittedName>
</protein>
<keyword evidence="4" id="KW-1185">Reference proteome</keyword>
<keyword evidence="2" id="KW-0732">Signal</keyword>
<dbReference type="Gene3D" id="2.60.40.2500">
    <property type="match status" value="1"/>
</dbReference>
<dbReference type="InterPro" id="IPR033645">
    <property type="entry name" value="VirB9/CagX/TrbG_C"/>
</dbReference>
<evidence type="ECO:0000313" key="3">
    <source>
        <dbReference type="EMBL" id="ABM37814.1"/>
    </source>
</evidence>
<evidence type="ECO:0000256" key="2">
    <source>
        <dbReference type="ARBA" id="ARBA00022729"/>
    </source>
</evidence>
<dbReference type="InterPro" id="IPR038161">
    <property type="entry name" value="VirB9/CagX/TrbG_C_sf"/>
</dbReference>
<dbReference type="Pfam" id="PF03524">
    <property type="entry name" value="CagX"/>
    <property type="match status" value="1"/>
</dbReference>
<proteinExistence type="inferred from homology"/>
<dbReference type="EMBL" id="CP000529">
    <property type="protein sequence ID" value="ABM37814.1"/>
    <property type="molecule type" value="Genomic_DNA"/>
</dbReference>
<evidence type="ECO:0000256" key="1">
    <source>
        <dbReference type="ARBA" id="ARBA00006135"/>
    </source>
</evidence>
<sequence length="260" mass="27595">MADALVGAGGVVEYPYGYSRPTITCAPLHVCSVALQDGEAATSVSIGDTVRWLLQTATAGAKPVMMIKPTQAGLSTNLVVTTDKGRIYYMHLVSSKTEYVPMVSWYDPAAMTRDLSAEAQTSARQKAEFEATMVATKIAAEQAKAQRVVADKSVGKLDPTTLDFGYTCTGEAAFKPARVFANDTHTFIQLPPGASASDAPAVFNVSNNETELLNSRLVNGYYIIDGKPAKLSLVLGVGASAQTVKCQKSVPNSLFSWGTK</sequence>
<evidence type="ECO:0000313" key="4">
    <source>
        <dbReference type="Proteomes" id="UP000000644"/>
    </source>
</evidence>
<dbReference type="STRING" id="365044.Pnap_2510"/>
<dbReference type="eggNOG" id="COG3504">
    <property type="taxonomic scope" value="Bacteria"/>
</dbReference>
<dbReference type="KEGG" id="pna:Pnap_2510"/>
<comment type="similarity">
    <text evidence="1">Belongs to the TrbG/VirB9 family.</text>
</comment>
<name>A1VQ86_POLNA</name>
<organism evidence="3 4">
    <name type="scientific">Polaromonas naphthalenivorans (strain CJ2)</name>
    <dbReference type="NCBI Taxonomy" id="365044"/>
    <lineage>
        <taxon>Bacteria</taxon>
        <taxon>Pseudomonadati</taxon>
        <taxon>Pseudomonadota</taxon>
        <taxon>Betaproteobacteria</taxon>
        <taxon>Burkholderiales</taxon>
        <taxon>Comamonadaceae</taxon>
        <taxon>Polaromonas</taxon>
    </lineage>
</organism>
<dbReference type="HOGENOM" id="CLU_058585_1_1_4"/>
<dbReference type="AlphaFoldDB" id="A1VQ86"/>